<evidence type="ECO:0000256" key="1">
    <source>
        <dbReference type="ARBA" id="ARBA00004414"/>
    </source>
</evidence>
<reference evidence="10" key="1">
    <citation type="submission" date="2014-09" db="EMBL/GenBank/DDBJ databases">
        <authorList>
            <person name="Magalhaes I.L.F."/>
            <person name="Oliveira U."/>
            <person name="Santos F.R."/>
            <person name="Vidigal T.H.D.A."/>
            <person name="Brescovit A.D."/>
            <person name="Santos A.J."/>
        </authorList>
    </citation>
    <scope>NUCLEOTIDE SEQUENCE</scope>
</reference>
<evidence type="ECO:0000256" key="5">
    <source>
        <dbReference type="ARBA" id="ARBA00022723"/>
    </source>
</evidence>
<dbReference type="Pfam" id="PF10601">
    <property type="entry name" value="zf-LITAF-like"/>
    <property type="match status" value="1"/>
</dbReference>
<evidence type="ECO:0000256" key="6">
    <source>
        <dbReference type="ARBA" id="ARBA00022833"/>
    </source>
</evidence>
<dbReference type="PROSITE" id="PS51837">
    <property type="entry name" value="LITAF"/>
    <property type="match status" value="1"/>
</dbReference>
<dbReference type="InterPro" id="IPR037519">
    <property type="entry name" value="LITAF_fam"/>
</dbReference>
<feature type="domain" description="LITAF" evidence="9">
    <location>
        <begin position="18"/>
        <end position="102"/>
    </location>
</feature>
<dbReference type="SMART" id="SM00714">
    <property type="entry name" value="LITAF"/>
    <property type="match status" value="1"/>
</dbReference>
<evidence type="ECO:0000256" key="7">
    <source>
        <dbReference type="ARBA" id="ARBA00023136"/>
    </source>
</evidence>
<keyword evidence="8" id="KW-0812">Transmembrane</keyword>
<dbReference type="InterPro" id="IPR006629">
    <property type="entry name" value="LITAF"/>
</dbReference>
<evidence type="ECO:0000313" key="10">
    <source>
        <dbReference type="EMBL" id="JAG52438.1"/>
    </source>
</evidence>
<dbReference type="PANTHER" id="PTHR23292">
    <property type="entry name" value="LIPOPOLYSACCHARIDE-INDUCED TUMOR NECROSIS FACTOR-ALPHA FACTOR"/>
    <property type="match status" value="1"/>
</dbReference>
<protein>
    <submittedName>
        <fullName evidence="11">Lipopolysaccharide-induced tumor necrosis factor-alpha factor</fullName>
    </submittedName>
</protein>
<evidence type="ECO:0000256" key="4">
    <source>
        <dbReference type="ARBA" id="ARBA00005975"/>
    </source>
</evidence>
<evidence type="ECO:0000256" key="8">
    <source>
        <dbReference type="SAM" id="Phobius"/>
    </source>
</evidence>
<dbReference type="EMBL" id="GBRD01012389">
    <property type="protein sequence ID" value="JAG53435.1"/>
    <property type="molecule type" value="Transcribed_RNA"/>
</dbReference>
<keyword evidence="6" id="KW-0862">Zinc</keyword>
<comment type="subcellular location">
    <subcellularLocation>
        <location evidence="2">Endosome membrane</location>
        <topology evidence="2">Peripheral membrane protein</topology>
    </subcellularLocation>
    <subcellularLocation>
        <location evidence="1">Late endosome membrane</location>
    </subcellularLocation>
    <subcellularLocation>
        <location evidence="3">Lysosome membrane</location>
        <topology evidence="3">Peripheral membrane protein</topology>
        <orientation evidence="3">Cytoplasmic side</orientation>
    </subcellularLocation>
</comment>
<dbReference type="AlphaFoldDB" id="A0A0K8SGL8"/>
<keyword evidence="5" id="KW-0479">Metal-binding</keyword>
<dbReference type="EMBL" id="GBRD01013388">
    <property type="protein sequence ID" value="JAG52438.1"/>
    <property type="molecule type" value="Transcribed_RNA"/>
</dbReference>
<evidence type="ECO:0000259" key="9">
    <source>
        <dbReference type="PROSITE" id="PS51837"/>
    </source>
</evidence>
<reference evidence="11" key="2">
    <citation type="journal article" date="2016" name="Gigascience">
        <title>De novo construction of an expanded transcriptome assembly for the western tarnished plant bug, Lygus hesperus.</title>
        <authorList>
            <person name="Tassone E.E."/>
            <person name="Geib S.M."/>
            <person name="Hall B."/>
            <person name="Fabrick J.A."/>
            <person name="Brent C.S."/>
            <person name="Hull J.J."/>
        </authorList>
    </citation>
    <scope>NUCLEOTIDE SEQUENCE</scope>
</reference>
<evidence type="ECO:0000256" key="2">
    <source>
        <dbReference type="ARBA" id="ARBA00004481"/>
    </source>
</evidence>
<feature type="transmembrane region" description="Helical" evidence="8">
    <location>
        <begin position="60"/>
        <end position="78"/>
    </location>
</feature>
<name>A0A0K8SGL8_LYGHE</name>
<keyword evidence="8" id="KW-1133">Transmembrane helix</keyword>
<proteinExistence type="inferred from homology"/>
<dbReference type="GO" id="GO:0008270">
    <property type="term" value="F:zinc ion binding"/>
    <property type="evidence" value="ECO:0007669"/>
    <property type="project" value="TreeGrafter"/>
</dbReference>
<evidence type="ECO:0000256" key="3">
    <source>
        <dbReference type="ARBA" id="ARBA00004630"/>
    </source>
</evidence>
<comment type="similarity">
    <text evidence="4">Belongs to the CDIP1/LITAF family.</text>
</comment>
<accession>A0A0K8SGL8</accession>
<gene>
    <name evidence="11" type="primary">Litaf</name>
    <name evidence="11" type="ORF">g.67945</name>
</gene>
<organism evidence="10">
    <name type="scientific">Lygus hesperus</name>
    <name type="common">Western plant bug</name>
    <dbReference type="NCBI Taxonomy" id="30085"/>
    <lineage>
        <taxon>Eukaryota</taxon>
        <taxon>Metazoa</taxon>
        <taxon>Ecdysozoa</taxon>
        <taxon>Arthropoda</taxon>
        <taxon>Hexapoda</taxon>
        <taxon>Insecta</taxon>
        <taxon>Pterygota</taxon>
        <taxon>Neoptera</taxon>
        <taxon>Paraneoptera</taxon>
        <taxon>Hemiptera</taxon>
        <taxon>Heteroptera</taxon>
        <taxon>Panheteroptera</taxon>
        <taxon>Cimicomorpha</taxon>
        <taxon>Miridae</taxon>
        <taxon>Mirini</taxon>
        <taxon>Lygus</taxon>
    </lineage>
</organism>
<dbReference type="GO" id="GO:0031902">
    <property type="term" value="C:late endosome membrane"/>
    <property type="evidence" value="ECO:0007669"/>
    <property type="project" value="UniProtKB-SubCell"/>
</dbReference>
<dbReference type="GO" id="GO:0005765">
    <property type="term" value="C:lysosomal membrane"/>
    <property type="evidence" value="ECO:0007669"/>
    <property type="project" value="UniProtKB-SubCell"/>
</dbReference>
<dbReference type="EMBL" id="GDHC01018930">
    <property type="protein sequence ID" value="JAP99698.1"/>
    <property type="molecule type" value="Transcribed_RNA"/>
</dbReference>
<keyword evidence="7 8" id="KW-0472">Membrane</keyword>
<evidence type="ECO:0000313" key="11">
    <source>
        <dbReference type="EMBL" id="JAP99698.1"/>
    </source>
</evidence>
<dbReference type="PANTHER" id="PTHR23292:SF14">
    <property type="entry name" value="FI16615P1-RELATED"/>
    <property type="match status" value="1"/>
</dbReference>
<sequence>MQYPKEPPPPYGMNVPPPQSVPQVQVIHTSFGPDPQSLTCPHCHTMITTRTSMQATTKTHLVALIICLLFCPCFWLPYCCDSCQATNHYCPNCNAFLGTYDK</sequence>